<feature type="transmembrane region" description="Helical" evidence="1">
    <location>
        <begin position="20"/>
        <end position="45"/>
    </location>
</feature>
<dbReference type="Proteomes" id="UP000427769">
    <property type="component" value="Chromosome"/>
</dbReference>
<dbReference type="OrthoDB" id="5411746at2"/>
<dbReference type="RefSeq" id="WP_155305872.1">
    <property type="nucleotide sequence ID" value="NZ_AP021875.1"/>
</dbReference>
<feature type="transmembrane region" description="Helical" evidence="1">
    <location>
        <begin position="236"/>
        <end position="255"/>
    </location>
</feature>
<dbReference type="KEGG" id="dwd:DSCW_45070"/>
<accession>A0A5K7Z8J6</accession>
<dbReference type="AlphaFoldDB" id="A0A5K7Z8J6"/>
<evidence type="ECO:0000313" key="2">
    <source>
        <dbReference type="EMBL" id="BBO77090.1"/>
    </source>
</evidence>
<keyword evidence="3" id="KW-1185">Reference proteome</keyword>
<dbReference type="EMBL" id="AP021875">
    <property type="protein sequence ID" value="BBO77090.1"/>
    <property type="molecule type" value="Genomic_DNA"/>
</dbReference>
<keyword evidence="1" id="KW-1133">Transmembrane helix</keyword>
<feature type="transmembrane region" description="Helical" evidence="1">
    <location>
        <begin position="98"/>
        <end position="119"/>
    </location>
</feature>
<reference evidence="2 3" key="1">
    <citation type="submission" date="2019-11" db="EMBL/GenBank/DDBJ databases">
        <title>Comparative genomics of hydrocarbon-degrading Desulfosarcina strains.</title>
        <authorList>
            <person name="Watanabe M."/>
            <person name="Kojima H."/>
            <person name="Fukui M."/>
        </authorList>
    </citation>
    <scope>NUCLEOTIDE SEQUENCE [LARGE SCALE GENOMIC DNA]</scope>
    <source>
        <strain evidence="2 3">PP31</strain>
    </source>
</reference>
<name>A0A5K7Z8J6_9BACT</name>
<feature type="transmembrane region" description="Helical" evidence="1">
    <location>
        <begin position="267"/>
        <end position="291"/>
    </location>
</feature>
<feature type="transmembrane region" description="Helical" evidence="1">
    <location>
        <begin position="185"/>
        <end position="204"/>
    </location>
</feature>
<evidence type="ECO:0000313" key="3">
    <source>
        <dbReference type="Proteomes" id="UP000427769"/>
    </source>
</evidence>
<feature type="transmembrane region" description="Helical" evidence="1">
    <location>
        <begin position="343"/>
        <end position="368"/>
    </location>
</feature>
<gene>
    <name evidence="2" type="ORF">DSCW_45070</name>
</gene>
<keyword evidence="1" id="KW-0812">Transmembrane</keyword>
<feature type="transmembrane region" description="Helical" evidence="1">
    <location>
        <begin position="388"/>
        <end position="404"/>
    </location>
</feature>
<proteinExistence type="predicted"/>
<feature type="transmembrane region" description="Helical" evidence="1">
    <location>
        <begin position="311"/>
        <end position="334"/>
    </location>
</feature>
<organism evidence="2 3">
    <name type="scientific">Desulfosarcina widdelii</name>
    <dbReference type="NCBI Taxonomy" id="947919"/>
    <lineage>
        <taxon>Bacteria</taxon>
        <taxon>Pseudomonadati</taxon>
        <taxon>Thermodesulfobacteriota</taxon>
        <taxon>Desulfobacteria</taxon>
        <taxon>Desulfobacterales</taxon>
        <taxon>Desulfosarcinaceae</taxon>
        <taxon>Desulfosarcina</taxon>
    </lineage>
</organism>
<sequence>MEKRSADQSWMAARTLVPRWGLWTSGLVNLIVLAITAVALWWIFFSNSGVFKLYTPLLGFSLVIWMLLIIMWHVEFFDFWPFTDRFLAESHPLKKGGIFTATSLLFYFALIFGVLFFIIGNYGVTYFNWNSLATYGQLGQDVMSTRETTSWSFICLSVPFLWLTTVLLVGVGKDIWPNDPQPSQGLANWLLMAMLSIPLFLIFFHPHIGSMFYPAQIYTAVPPWWKQIAHTNSAEYGLGILFCTVIVIFITLQLWEGRPWTLVNKQPWRVIFVILGGLALGFIFFKIQLYIMDYLWDEAYIGGQNDANFGWRYSHTVTMGNFILVPTIILNLYFGSAFSSMKLWLKGIVTTGIAIIAGLVFAWCYYRWAPVVLGVCSGVSHPSENPSAFLVMIIVLLNIQDYFMDRWPGYRSDRKGTE</sequence>
<feature type="transmembrane region" description="Helical" evidence="1">
    <location>
        <begin position="151"/>
        <end position="173"/>
    </location>
</feature>
<keyword evidence="1" id="KW-0472">Membrane</keyword>
<protein>
    <submittedName>
        <fullName evidence="2">Uncharacterized protein</fullName>
    </submittedName>
</protein>
<evidence type="ECO:0000256" key="1">
    <source>
        <dbReference type="SAM" id="Phobius"/>
    </source>
</evidence>
<feature type="transmembrane region" description="Helical" evidence="1">
    <location>
        <begin position="57"/>
        <end position="77"/>
    </location>
</feature>